<protein>
    <submittedName>
        <fullName evidence="1">Uncharacterized protein</fullName>
    </submittedName>
</protein>
<dbReference type="AlphaFoldDB" id="A0A0C3JTM6"/>
<dbReference type="EMBL" id="KN831947">
    <property type="protein sequence ID" value="KIO12503.1"/>
    <property type="molecule type" value="Genomic_DNA"/>
</dbReference>
<evidence type="ECO:0000313" key="2">
    <source>
        <dbReference type="Proteomes" id="UP000054217"/>
    </source>
</evidence>
<dbReference type="InParanoid" id="A0A0C3JTM6"/>
<keyword evidence="2" id="KW-1185">Reference proteome</keyword>
<dbReference type="Proteomes" id="UP000054217">
    <property type="component" value="Unassembled WGS sequence"/>
</dbReference>
<sequence length="187" mass="20972">MFALAVLGMKTEHPQLEMCTLDMRLTRHESTWTDGNAAVLFEAWSTRFDHVKYVEFLHWGTALRTIKTISPAPDEHDTAYPLPWNATILATGLPFNVQVFCFPRSMWLDISFAMPTTEPPNVGMKKTSEMAIRSQCISRTIQQVIEIVPAHVIFLVLTAGGNKLMHRACVHVGAMIMNTFSLGQHSG</sequence>
<reference evidence="2" key="2">
    <citation type="submission" date="2015-01" db="EMBL/GenBank/DDBJ databases">
        <title>Evolutionary Origins and Diversification of the Mycorrhizal Mutualists.</title>
        <authorList>
            <consortium name="DOE Joint Genome Institute"/>
            <consortium name="Mycorrhizal Genomics Consortium"/>
            <person name="Kohler A."/>
            <person name="Kuo A."/>
            <person name="Nagy L.G."/>
            <person name="Floudas D."/>
            <person name="Copeland A."/>
            <person name="Barry K.W."/>
            <person name="Cichocki N."/>
            <person name="Veneault-Fourrey C."/>
            <person name="LaButti K."/>
            <person name="Lindquist E.A."/>
            <person name="Lipzen A."/>
            <person name="Lundell T."/>
            <person name="Morin E."/>
            <person name="Murat C."/>
            <person name="Riley R."/>
            <person name="Ohm R."/>
            <person name="Sun H."/>
            <person name="Tunlid A."/>
            <person name="Henrissat B."/>
            <person name="Grigoriev I.V."/>
            <person name="Hibbett D.S."/>
            <person name="Martin F."/>
        </authorList>
    </citation>
    <scope>NUCLEOTIDE SEQUENCE [LARGE SCALE GENOMIC DNA]</scope>
    <source>
        <strain evidence="2">Marx 270</strain>
    </source>
</reference>
<reference evidence="1 2" key="1">
    <citation type="submission" date="2014-04" db="EMBL/GenBank/DDBJ databases">
        <authorList>
            <consortium name="DOE Joint Genome Institute"/>
            <person name="Kuo A."/>
            <person name="Kohler A."/>
            <person name="Costa M.D."/>
            <person name="Nagy L.G."/>
            <person name="Floudas D."/>
            <person name="Copeland A."/>
            <person name="Barry K.W."/>
            <person name="Cichocki N."/>
            <person name="Veneault-Fourrey C."/>
            <person name="LaButti K."/>
            <person name="Lindquist E.A."/>
            <person name="Lipzen A."/>
            <person name="Lundell T."/>
            <person name="Morin E."/>
            <person name="Murat C."/>
            <person name="Sun H."/>
            <person name="Tunlid A."/>
            <person name="Henrissat B."/>
            <person name="Grigoriev I.V."/>
            <person name="Hibbett D.S."/>
            <person name="Martin F."/>
            <person name="Nordberg H.P."/>
            <person name="Cantor M.N."/>
            <person name="Hua S.X."/>
        </authorList>
    </citation>
    <scope>NUCLEOTIDE SEQUENCE [LARGE SCALE GENOMIC DNA]</scope>
    <source>
        <strain evidence="1 2">Marx 270</strain>
    </source>
</reference>
<accession>A0A0C3JTM6</accession>
<evidence type="ECO:0000313" key="1">
    <source>
        <dbReference type="EMBL" id="KIO12503.1"/>
    </source>
</evidence>
<dbReference type="HOGENOM" id="CLU_1448271_0_0_1"/>
<proteinExistence type="predicted"/>
<name>A0A0C3JTM6_PISTI</name>
<gene>
    <name evidence="1" type="ORF">M404DRAFT_993488</name>
</gene>
<organism evidence="1 2">
    <name type="scientific">Pisolithus tinctorius Marx 270</name>
    <dbReference type="NCBI Taxonomy" id="870435"/>
    <lineage>
        <taxon>Eukaryota</taxon>
        <taxon>Fungi</taxon>
        <taxon>Dikarya</taxon>
        <taxon>Basidiomycota</taxon>
        <taxon>Agaricomycotina</taxon>
        <taxon>Agaricomycetes</taxon>
        <taxon>Agaricomycetidae</taxon>
        <taxon>Boletales</taxon>
        <taxon>Sclerodermatineae</taxon>
        <taxon>Pisolithaceae</taxon>
        <taxon>Pisolithus</taxon>
    </lineage>
</organism>